<accession>A0A7S3CVS6</accession>
<dbReference type="Gene3D" id="3.50.50.60">
    <property type="entry name" value="FAD/NAD(P)-binding domain"/>
    <property type="match status" value="1"/>
</dbReference>
<dbReference type="PANTHER" id="PTHR11787:SF4">
    <property type="entry name" value="CHM, RAB ESCORT PROTEIN 1"/>
    <property type="match status" value="1"/>
</dbReference>
<dbReference type="GO" id="GO:0016192">
    <property type="term" value="P:vesicle-mediated transport"/>
    <property type="evidence" value="ECO:0007669"/>
    <property type="project" value="TreeGrafter"/>
</dbReference>
<dbReference type="InterPro" id="IPR018203">
    <property type="entry name" value="GDP_dissociation_inhibitor"/>
</dbReference>
<name>A0A7S3CVS6_9EUKA</name>
<dbReference type="Pfam" id="PF00996">
    <property type="entry name" value="GDI"/>
    <property type="match status" value="2"/>
</dbReference>
<dbReference type="Gene3D" id="1.10.405.10">
    <property type="entry name" value="Guanine Nucleotide Dissociation Inhibitor, domain 1"/>
    <property type="match status" value="1"/>
</dbReference>
<dbReference type="GO" id="GO:0005829">
    <property type="term" value="C:cytosol"/>
    <property type="evidence" value="ECO:0007669"/>
    <property type="project" value="TreeGrafter"/>
</dbReference>
<organism evidence="3">
    <name type="scientific">Palpitomonas bilix</name>
    <dbReference type="NCBI Taxonomy" id="652834"/>
    <lineage>
        <taxon>Eukaryota</taxon>
        <taxon>Eukaryota incertae sedis</taxon>
    </lineage>
</organism>
<protein>
    <recommendedName>
        <fullName evidence="4">Rab GDP dissociation inhibitor</fullName>
    </recommendedName>
</protein>
<dbReference type="AlphaFoldDB" id="A0A7S3CVS6"/>
<dbReference type="PRINTS" id="PR00891">
    <property type="entry name" value="RABGDIREP"/>
</dbReference>
<dbReference type="GO" id="GO:0005968">
    <property type="term" value="C:Rab-protein geranylgeranyltransferase complex"/>
    <property type="evidence" value="ECO:0007669"/>
    <property type="project" value="TreeGrafter"/>
</dbReference>
<dbReference type="SUPFAM" id="SSF54373">
    <property type="entry name" value="FAD-linked reductases, C-terminal domain"/>
    <property type="match status" value="1"/>
</dbReference>
<keyword evidence="2" id="KW-0175">Coiled coil</keyword>
<gene>
    <name evidence="3" type="ORF">PBIL07802_LOCUS863</name>
</gene>
<dbReference type="GO" id="GO:0007264">
    <property type="term" value="P:small GTPase-mediated signal transduction"/>
    <property type="evidence" value="ECO:0007669"/>
    <property type="project" value="InterPro"/>
</dbReference>
<dbReference type="Gene3D" id="3.30.519.10">
    <property type="entry name" value="Guanine Nucleotide Dissociation Inhibitor, domain 2"/>
    <property type="match status" value="1"/>
</dbReference>
<dbReference type="GO" id="GO:0005092">
    <property type="term" value="F:GDP-dissociation inhibitor activity"/>
    <property type="evidence" value="ECO:0007669"/>
    <property type="project" value="InterPro"/>
</dbReference>
<feature type="coiled-coil region" evidence="2">
    <location>
        <begin position="507"/>
        <end position="534"/>
    </location>
</feature>
<evidence type="ECO:0000256" key="1">
    <source>
        <dbReference type="ARBA" id="ARBA00005593"/>
    </source>
</evidence>
<evidence type="ECO:0000313" key="3">
    <source>
        <dbReference type="EMBL" id="CAE0238720.1"/>
    </source>
</evidence>
<comment type="similarity">
    <text evidence="1">Belongs to the Rab GDI family.</text>
</comment>
<dbReference type="EMBL" id="HBIB01001275">
    <property type="protein sequence ID" value="CAE0238720.1"/>
    <property type="molecule type" value="Transcribed_RNA"/>
</dbReference>
<evidence type="ECO:0008006" key="4">
    <source>
        <dbReference type="Google" id="ProtNLM"/>
    </source>
</evidence>
<sequence length="558" mass="61153">MDESIDSYFDVVVCGTGPAESILAGALARAGKKVLHVDKHELYGTPFTTVDVHGMCALVDSNGGGREGMENGINECSLPSTIRRGRWTIHAEDRLGAQRRYNLDRMIPFSYCDGGLVNTLLKGGVGNYLEFQLISSLHLYSGDAFETVPSSKSDVFQTKTISMLEKRKLMKFMHACMGDEGSDEVGAEGGFVPQKNIEKVSTEEEQRYSDEPFLSFLSFFKLTEKLQRIVMFAICFATSEAEASQMKTKEGLRRLRRYFASMGKYGNSSFLWPLYGAGEVAQAFCRLCAVFGGTYVLRRSIKEVVMEEDDGKKRVKSIIDSNGQSIEVKAVVAGPEYLSPPVQEKGALLRWTGILDSPVVNTDGHTVALIFPPGSTGDGRGKGQTIRGLQMDKASVAAVEGTYVLHLEAYADHFGEANSVDEYFQPVISRLLRVGDSEEKEGKPSVLASFSFCQPVYDTQPVQVERGLFFLHSFGADLTFEPYLASAEEVFHSICGGEVEFLEKVLSPEEQAEQAELEAQIEAEERAKAAKIQTEEAIAVAGAVVEDVLDVVAARNGD</sequence>
<evidence type="ECO:0000256" key="2">
    <source>
        <dbReference type="SAM" id="Coils"/>
    </source>
</evidence>
<dbReference type="SUPFAM" id="SSF51905">
    <property type="entry name" value="FAD/NAD(P)-binding domain"/>
    <property type="match status" value="1"/>
</dbReference>
<dbReference type="PANTHER" id="PTHR11787">
    <property type="entry name" value="RAB GDP-DISSOCIATION INHIBITOR"/>
    <property type="match status" value="1"/>
</dbReference>
<proteinExistence type="inferred from homology"/>
<dbReference type="GO" id="GO:0005634">
    <property type="term" value="C:nucleus"/>
    <property type="evidence" value="ECO:0007669"/>
    <property type="project" value="TreeGrafter"/>
</dbReference>
<reference evidence="3" key="1">
    <citation type="submission" date="2021-01" db="EMBL/GenBank/DDBJ databases">
        <authorList>
            <person name="Corre E."/>
            <person name="Pelletier E."/>
            <person name="Niang G."/>
            <person name="Scheremetjew M."/>
            <person name="Finn R."/>
            <person name="Kale V."/>
            <person name="Holt S."/>
            <person name="Cochrane G."/>
            <person name="Meng A."/>
            <person name="Brown T."/>
            <person name="Cohen L."/>
        </authorList>
    </citation>
    <scope>NUCLEOTIDE SEQUENCE</scope>
    <source>
        <strain evidence="3">NIES-2562</strain>
    </source>
</reference>
<dbReference type="InterPro" id="IPR036188">
    <property type="entry name" value="FAD/NAD-bd_sf"/>
</dbReference>